<name>K1S017_9ZZZZ</name>
<keyword evidence="1" id="KW-0472">Membrane</keyword>
<gene>
    <name evidence="2" type="ORF">OBE_15041</name>
</gene>
<protein>
    <submittedName>
        <fullName evidence="2">Uncharacterized protein</fullName>
    </submittedName>
</protein>
<reference evidence="2" key="1">
    <citation type="journal article" date="2013" name="Environ. Microbiol.">
        <title>Microbiota from the distal guts of lean and obese adolescents exhibit partial functional redundancy besides clear differences in community structure.</title>
        <authorList>
            <person name="Ferrer M."/>
            <person name="Ruiz A."/>
            <person name="Lanza F."/>
            <person name="Haange S.B."/>
            <person name="Oberbach A."/>
            <person name="Till H."/>
            <person name="Bargiela R."/>
            <person name="Campoy C."/>
            <person name="Segura M.T."/>
            <person name="Richter M."/>
            <person name="von Bergen M."/>
            <person name="Seifert J."/>
            <person name="Suarez A."/>
        </authorList>
    </citation>
    <scope>NUCLEOTIDE SEQUENCE</scope>
</reference>
<proteinExistence type="predicted"/>
<feature type="non-terminal residue" evidence="2">
    <location>
        <position position="68"/>
    </location>
</feature>
<dbReference type="AlphaFoldDB" id="K1S017"/>
<evidence type="ECO:0000256" key="1">
    <source>
        <dbReference type="SAM" id="Phobius"/>
    </source>
</evidence>
<keyword evidence="1" id="KW-0812">Transmembrane</keyword>
<feature type="transmembrane region" description="Helical" evidence="1">
    <location>
        <begin position="20"/>
        <end position="40"/>
    </location>
</feature>
<sequence length="68" mass="7773">MKQLFPRGKRIRPTDKDLVFYTALASLLPVFLLVVLLFHIGQIAGTNWQEVSLSQIVQDVNIPYLLFS</sequence>
<comment type="caution">
    <text evidence="2">The sequence shown here is derived from an EMBL/GenBank/DDBJ whole genome shotgun (WGS) entry which is preliminary data.</text>
</comment>
<dbReference type="EMBL" id="AJWZ01010366">
    <property type="protein sequence ID" value="EKC48689.1"/>
    <property type="molecule type" value="Genomic_DNA"/>
</dbReference>
<evidence type="ECO:0000313" key="2">
    <source>
        <dbReference type="EMBL" id="EKC48689.1"/>
    </source>
</evidence>
<organism evidence="2">
    <name type="scientific">human gut metagenome</name>
    <dbReference type="NCBI Taxonomy" id="408170"/>
    <lineage>
        <taxon>unclassified sequences</taxon>
        <taxon>metagenomes</taxon>
        <taxon>organismal metagenomes</taxon>
    </lineage>
</organism>
<accession>K1S017</accession>
<keyword evidence="1" id="KW-1133">Transmembrane helix</keyword>